<keyword evidence="5 7" id="KW-1133">Transmembrane helix</keyword>
<evidence type="ECO:0000256" key="1">
    <source>
        <dbReference type="ARBA" id="ARBA00004651"/>
    </source>
</evidence>
<feature type="transmembrane region" description="Helical" evidence="7">
    <location>
        <begin position="63"/>
        <end position="82"/>
    </location>
</feature>
<dbReference type="PANTHER" id="PTHR30353">
    <property type="entry name" value="INNER MEMBRANE PROTEIN DEDA-RELATED"/>
    <property type="match status" value="1"/>
</dbReference>
<evidence type="ECO:0000313" key="10">
    <source>
        <dbReference type="Proteomes" id="UP001518989"/>
    </source>
</evidence>
<sequence>MLQDWTTWFEAWVQANAAWAAPVTFVIAFLESFPIVSILVPSTALLLGLGALIGAGLVEPWPVLLACMIGGVGGDAAGYWLARWIGPYRARCWLPRACRRPYAWSVVVFRRWGWWAVFVGRFLGPMRAVTPLAAGVTGMRNAAFQSANILSAILWAPVVLMPGSIGGWLARQMGEKPDPVMIGAVLAAAVLLWLGWQRLRPAVSAALRARLSRPS</sequence>
<evidence type="ECO:0000256" key="3">
    <source>
        <dbReference type="ARBA" id="ARBA00022475"/>
    </source>
</evidence>
<organism evidence="9 10">
    <name type="scientific">Roseomonas haemaphysalidis</name>
    <dbReference type="NCBI Taxonomy" id="2768162"/>
    <lineage>
        <taxon>Bacteria</taxon>
        <taxon>Pseudomonadati</taxon>
        <taxon>Pseudomonadota</taxon>
        <taxon>Alphaproteobacteria</taxon>
        <taxon>Acetobacterales</taxon>
        <taxon>Roseomonadaceae</taxon>
        <taxon>Roseomonas</taxon>
    </lineage>
</organism>
<keyword evidence="3 7" id="KW-1003">Cell membrane</keyword>
<feature type="transmembrane region" description="Helical" evidence="7">
    <location>
        <begin position="143"/>
        <end position="168"/>
    </location>
</feature>
<dbReference type="InterPro" id="IPR032818">
    <property type="entry name" value="DedA-like"/>
</dbReference>
<proteinExistence type="inferred from homology"/>
<comment type="subcellular location">
    <subcellularLocation>
        <location evidence="1 7">Cell membrane</location>
        <topology evidence="1 7">Multi-pass membrane protein</topology>
    </subcellularLocation>
</comment>
<feature type="domain" description="VTT" evidence="8">
    <location>
        <begin position="40"/>
        <end position="164"/>
    </location>
</feature>
<evidence type="ECO:0000256" key="6">
    <source>
        <dbReference type="ARBA" id="ARBA00023136"/>
    </source>
</evidence>
<dbReference type="RefSeq" id="WP_207419218.1">
    <property type="nucleotide sequence ID" value="NZ_CP061177.1"/>
</dbReference>
<evidence type="ECO:0000256" key="2">
    <source>
        <dbReference type="ARBA" id="ARBA00010792"/>
    </source>
</evidence>
<evidence type="ECO:0000313" key="9">
    <source>
        <dbReference type="EMBL" id="MBO1081036.1"/>
    </source>
</evidence>
<evidence type="ECO:0000256" key="5">
    <source>
        <dbReference type="ARBA" id="ARBA00022989"/>
    </source>
</evidence>
<dbReference type="PANTHER" id="PTHR30353:SF15">
    <property type="entry name" value="INNER MEMBRANE PROTEIN YABI"/>
    <property type="match status" value="1"/>
</dbReference>
<evidence type="ECO:0000259" key="8">
    <source>
        <dbReference type="Pfam" id="PF09335"/>
    </source>
</evidence>
<dbReference type="Proteomes" id="UP001518989">
    <property type="component" value="Unassembled WGS sequence"/>
</dbReference>
<reference evidence="9 10" key="1">
    <citation type="submission" date="2020-09" db="EMBL/GenBank/DDBJ databases">
        <title>Roseomonas.</title>
        <authorList>
            <person name="Zhu W."/>
        </authorList>
    </citation>
    <scope>NUCLEOTIDE SEQUENCE [LARGE SCALE GENOMIC DNA]</scope>
    <source>
        <strain evidence="9 10">573</strain>
    </source>
</reference>
<protein>
    <submittedName>
        <fullName evidence="9">DedA family protein</fullName>
    </submittedName>
</protein>
<dbReference type="Pfam" id="PF09335">
    <property type="entry name" value="VTT_dom"/>
    <property type="match status" value="1"/>
</dbReference>
<comment type="caution">
    <text evidence="9">The sequence shown here is derived from an EMBL/GenBank/DDBJ whole genome shotgun (WGS) entry which is preliminary data.</text>
</comment>
<feature type="transmembrane region" description="Helical" evidence="7">
    <location>
        <begin position="37"/>
        <end position="57"/>
    </location>
</feature>
<keyword evidence="6 7" id="KW-0472">Membrane</keyword>
<comment type="similarity">
    <text evidence="2 7">Belongs to the DedA family.</text>
</comment>
<keyword evidence="10" id="KW-1185">Reference proteome</keyword>
<dbReference type="InterPro" id="IPR032816">
    <property type="entry name" value="VTT_dom"/>
</dbReference>
<keyword evidence="4 7" id="KW-0812">Transmembrane</keyword>
<accession>A0ABS3KXG9</accession>
<evidence type="ECO:0000256" key="7">
    <source>
        <dbReference type="RuleBase" id="RU367016"/>
    </source>
</evidence>
<name>A0ABS3KXG9_9PROT</name>
<gene>
    <name evidence="9" type="ORF">IAI61_18520</name>
</gene>
<evidence type="ECO:0000256" key="4">
    <source>
        <dbReference type="ARBA" id="ARBA00022692"/>
    </source>
</evidence>
<feature type="transmembrane region" description="Helical" evidence="7">
    <location>
        <begin position="12"/>
        <end position="30"/>
    </location>
</feature>
<dbReference type="EMBL" id="JACTNG010000012">
    <property type="protein sequence ID" value="MBO1081036.1"/>
    <property type="molecule type" value="Genomic_DNA"/>
</dbReference>
<feature type="transmembrane region" description="Helical" evidence="7">
    <location>
        <begin position="180"/>
        <end position="196"/>
    </location>
</feature>